<protein>
    <submittedName>
        <fullName evidence="5">Conjugal transfer MobA/MobL relaxase</fullName>
    </submittedName>
</protein>
<keyword evidence="5" id="KW-0614">Plasmid</keyword>
<gene>
    <name evidence="5" type="ORF">pH1NP1_p004</name>
</gene>
<evidence type="ECO:0000256" key="2">
    <source>
        <dbReference type="ARBA" id="ARBA00022971"/>
    </source>
</evidence>
<geneLocation type="plasmid" evidence="5">
    <name>pH1NP1</name>
</geneLocation>
<evidence type="ECO:0000259" key="4">
    <source>
        <dbReference type="Pfam" id="PF03389"/>
    </source>
</evidence>
<dbReference type="AlphaFoldDB" id="A0A2S1FI56"/>
<name>A0A2S1FI56_9BURK</name>
<comment type="similarity">
    <text evidence="1">Belongs to the MobA/MobL family.</text>
</comment>
<dbReference type="RefSeq" id="WP_181375199.1">
    <property type="nucleotide sequence ID" value="NZ_MG869619.1"/>
</dbReference>
<feature type="domain" description="MobA/MobL protein" evidence="4">
    <location>
        <begin position="25"/>
        <end position="220"/>
    </location>
</feature>
<keyword evidence="2" id="KW-0184">Conjugation</keyword>
<sequence>MASYHCTVKVGSKGRAGPHALYIARDGKYADAKQKSRREDLECKSHGNMPNWATKKPNLFWQAADEHERANGATYREIEIALPRELTPEQRRALVEDFVQQEIGIDHAYQWAIHIPRAALEKGEQPHAHIMYSERTTDGIERDPEQYFKRYNAKTPGKGGCKKDSAGTPERLQVTRERVATLTNVHLERAGHATTVDHRSLKAQGIDRLPEKHIGPVTVRQMAELEIAALLERRGAEGELQTACQELSTIDVSGDLKTAVAERDEKINQLKEVNDLRRATFASIANNVRAASGYCQALESLNRFTESDLIGAFGNVETASRDSRAIEAIGWRTRENVGQSRDSLHTAGKYLQAATGLANHGDRDPGRVEKTIGRRRSESDYGRVVGASVQQFKRASHVIQHAGRHLEDFVRTIAASCREIWRRIEAAKALEALRKGAPVSPQAKPEQLPVGSASPGRDMSHLDCLKDDQKAALSAVKLSIVRASEGDQAALDTLPAMFLKFKSIADDMRAIKPPLRQDEAIRAAGAADSQRDDAARVDVNRQALARNITDMVPYPPEARGLFVAAHHTSFESYLANAAKDLQYQRYHVPRPDVGMLGNASKQKAWDEKEAGLNAAVQRVEREIAWRDKALLQAKAARVAQDAAQIAQHARDIADLIASDASDRAAGEHQQTTFKKEVLYLRELAEKMLTSEQKTQLERGLENIRVRSRGVSR</sequence>
<dbReference type="Gene3D" id="3.30.930.30">
    <property type="match status" value="1"/>
</dbReference>
<evidence type="ECO:0000313" key="5">
    <source>
        <dbReference type="EMBL" id="AWD72182.1"/>
    </source>
</evidence>
<dbReference type="Pfam" id="PF03389">
    <property type="entry name" value="MobA_MobL"/>
    <property type="match status" value="1"/>
</dbReference>
<evidence type="ECO:0000256" key="1">
    <source>
        <dbReference type="ARBA" id="ARBA00010873"/>
    </source>
</evidence>
<dbReference type="InterPro" id="IPR005053">
    <property type="entry name" value="MobA_MobL"/>
</dbReference>
<organism evidence="5">
    <name type="scientific">Polaromonas sp. H1N</name>
    <dbReference type="NCBI Taxonomy" id="1840283"/>
    <lineage>
        <taxon>Bacteria</taxon>
        <taxon>Pseudomonadati</taxon>
        <taxon>Pseudomonadota</taxon>
        <taxon>Betaproteobacteria</taxon>
        <taxon>Burkholderiales</taxon>
        <taxon>Comamonadaceae</taxon>
        <taxon>Polaromonas</taxon>
    </lineage>
</organism>
<proteinExistence type="inferred from homology"/>
<evidence type="ECO:0000256" key="3">
    <source>
        <dbReference type="SAM" id="MobiDB-lite"/>
    </source>
</evidence>
<reference evidence="5" key="1">
    <citation type="submission" date="2018-01" db="EMBL/GenBank/DDBJ databases">
        <title>Plasmids of psychrophilic Polaromonas spp. isolated from Arctic and Antarctic glaciers.</title>
        <authorList>
            <person name="Dziewit L."/>
            <person name="Ciok A."/>
        </authorList>
    </citation>
    <scope>NUCLEOTIDE SEQUENCE</scope>
    <source>
        <plasmid evidence="5">pH1NP1</plasmid>
    </source>
</reference>
<feature type="region of interest" description="Disordered" evidence="3">
    <location>
        <begin position="437"/>
        <end position="458"/>
    </location>
</feature>
<dbReference type="EMBL" id="MG869619">
    <property type="protein sequence ID" value="AWD72182.1"/>
    <property type="molecule type" value="Genomic_DNA"/>
</dbReference>
<accession>A0A2S1FI56</accession>